<proteinExistence type="predicted"/>
<dbReference type="EMBL" id="JMQN01000028">
    <property type="protein sequence ID" value="KEA63843.1"/>
    <property type="molecule type" value="Genomic_DNA"/>
</dbReference>
<dbReference type="AlphaFoldDB" id="A0A081FZ88"/>
<protein>
    <submittedName>
        <fullName evidence="1">Uncharacterized protein</fullName>
    </submittedName>
</protein>
<sequence length="72" mass="8121">MFRDSLVHEADRQLFIENQARNKSQETIFGLIGFIIWGKWLVGFRPAHIELLVWMGVAVGIVPANKVASKVA</sequence>
<keyword evidence="2" id="KW-1185">Reference proteome</keyword>
<evidence type="ECO:0000313" key="1">
    <source>
        <dbReference type="EMBL" id="KEA63843.1"/>
    </source>
</evidence>
<evidence type="ECO:0000313" key="2">
    <source>
        <dbReference type="Proteomes" id="UP000028252"/>
    </source>
</evidence>
<dbReference type="Proteomes" id="UP000028252">
    <property type="component" value="Unassembled WGS sequence"/>
</dbReference>
<comment type="caution">
    <text evidence="1">The sequence shown here is derived from an EMBL/GenBank/DDBJ whole genome shotgun (WGS) entry which is preliminary data.</text>
</comment>
<name>A0A081FZ88_9GAMM</name>
<reference evidence="1 2" key="1">
    <citation type="submission" date="2014-04" db="EMBL/GenBank/DDBJ databases">
        <title>Marinobacterium kochiensis sp. nov., isolated from sediment sample collected from Kochi backwaters in Kerala, India.</title>
        <authorList>
            <person name="Singh A."/>
            <person name="Pinnaka A.K."/>
        </authorList>
    </citation>
    <scope>NUCLEOTIDE SEQUENCE [LARGE SCALE GENOMIC DNA]</scope>
    <source>
        <strain evidence="1 2">AK27</strain>
    </source>
</reference>
<gene>
    <name evidence="1" type="ORF">ADIMK_1970</name>
</gene>
<accession>A0A081FZ88</accession>
<dbReference type="PATRIC" id="fig|1232683.4.peg.1933"/>
<organism evidence="1 2">
    <name type="scientific">Marinobacterium lacunae</name>
    <dbReference type="NCBI Taxonomy" id="1232683"/>
    <lineage>
        <taxon>Bacteria</taxon>
        <taxon>Pseudomonadati</taxon>
        <taxon>Pseudomonadota</taxon>
        <taxon>Gammaproteobacteria</taxon>
        <taxon>Oceanospirillales</taxon>
        <taxon>Oceanospirillaceae</taxon>
        <taxon>Marinobacterium</taxon>
    </lineage>
</organism>